<comment type="caution">
    <text evidence="1">The sequence shown here is derived from an EMBL/GenBank/DDBJ whole genome shotgun (WGS) entry which is preliminary data.</text>
</comment>
<proteinExistence type="predicted"/>
<evidence type="ECO:0000313" key="2">
    <source>
        <dbReference type="Proteomes" id="UP000241803"/>
    </source>
</evidence>
<keyword evidence="2" id="KW-1185">Reference proteome</keyword>
<accession>A0A2T3LEL4</accession>
<evidence type="ECO:0000313" key="1">
    <source>
        <dbReference type="EMBL" id="PSV49798.1"/>
    </source>
</evidence>
<dbReference type="Proteomes" id="UP000241803">
    <property type="component" value="Unassembled WGS sequence"/>
</dbReference>
<dbReference type="AlphaFoldDB" id="A0A2T3LEL4"/>
<reference evidence="1 2" key="1">
    <citation type="submission" date="2018-03" db="EMBL/GenBank/DDBJ databases">
        <title>Whole genome sequencing of Histamine producing bacteria.</title>
        <authorList>
            <person name="Butler K."/>
        </authorList>
    </citation>
    <scope>NUCLEOTIDE SEQUENCE [LARGE SCALE GENOMIC DNA]</scope>
    <source>
        <strain evidence="1 2">ATCC 19614</strain>
    </source>
</reference>
<dbReference type="EMBL" id="PYOC01000001">
    <property type="protein sequence ID" value="PSV49798.1"/>
    <property type="molecule type" value="Genomic_DNA"/>
</dbReference>
<name>A0A2T3LEL4_9GAMM</name>
<organism evidence="1 2">
    <name type="scientific">Photobacterium indicum</name>
    <dbReference type="NCBI Taxonomy" id="81447"/>
    <lineage>
        <taxon>Bacteria</taxon>
        <taxon>Pseudomonadati</taxon>
        <taxon>Pseudomonadota</taxon>
        <taxon>Gammaproteobacteria</taxon>
        <taxon>Vibrionales</taxon>
        <taxon>Vibrionaceae</taxon>
        <taxon>Photobacterium</taxon>
    </lineage>
</organism>
<protein>
    <submittedName>
        <fullName evidence="1">Uncharacterized protein</fullName>
    </submittedName>
</protein>
<sequence>MVNKTLIADTKDVFEAFLDNGLHREYAIYCQFPHYSQKLYDFELNEAKYIEFNDGYRCGNQ</sequence>
<gene>
    <name evidence="1" type="ORF">C9J47_04365</name>
</gene>